<evidence type="ECO:0000256" key="5">
    <source>
        <dbReference type="ARBA" id="ARBA00023180"/>
    </source>
</evidence>
<evidence type="ECO:0000256" key="3">
    <source>
        <dbReference type="ARBA" id="ARBA00022679"/>
    </source>
</evidence>
<evidence type="ECO:0000256" key="2">
    <source>
        <dbReference type="ARBA" id="ARBA00022676"/>
    </source>
</evidence>
<protein>
    <submittedName>
        <fullName evidence="6">Uncharacterized protein</fullName>
    </submittedName>
</protein>
<keyword evidence="5" id="KW-0325">Glycoprotein</keyword>
<comment type="caution">
    <text evidence="6">The sequence shown here is derived from an EMBL/GenBank/DDBJ whole genome shotgun (WGS) entry which is preliminary data.</text>
</comment>
<keyword evidence="7" id="KW-1185">Reference proteome</keyword>
<dbReference type="AlphaFoldDB" id="A0A6G1C486"/>
<evidence type="ECO:0000256" key="4">
    <source>
        <dbReference type="ARBA" id="ARBA00023136"/>
    </source>
</evidence>
<proteinExistence type="predicted"/>
<evidence type="ECO:0000256" key="1">
    <source>
        <dbReference type="ARBA" id="ARBA00004606"/>
    </source>
</evidence>
<accession>A0A6G1C486</accession>
<keyword evidence="4" id="KW-0472">Membrane</keyword>
<comment type="subcellular location">
    <subcellularLocation>
        <location evidence="1">Membrane</location>
        <topology evidence="1">Single-pass type II membrane protein</topology>
    </subcellularLocation>
</comment>
<dbReference type="Pfam" id="PF02485">
    <property type="entry name" value="Branch"/>
    <property type="match status" value="1"/>
</dbReference>
<dbReference type="GO" id="GO:0015020">
    <property type="term" value="F:glucuronosyltransferase activity"/>
    <property type="evidence" value="ECO:0007669"/>
    <property type="project" value="InterPro"/>
</dbReference>
<dbReference type="Proteomes" id="UP000479710">
    <property type="component" value="Unassembled WGS sequence"/>
</dbReference>
<gene>
    <name evidence="6" type="ORF">E2562_004956</name>
</gene>
<dbReference type="EMBL" id="SPHZ02000010">
    <property type="protein sequence ID" value="KAF0894966.1"/>
    <property type="molecule type" value="Genomic_DNA"/>
</dbReference>
<sequence>MERAISPVLAPPPSALYLRLNPSRWRRRIHPLRGRPLPLRPRCTALPRLPSHRSPRRWAPPPRLLLAVYHPRNRYVLHLSADASNAERRDLATWVAAATPAVGAFRNVAVVGAPTAGTPIGSSGLTGTLRAAAVLLRLHPDWDWFITLNAADYPVITQDVTIHGYKMMQLICAA</sequence>
<evidence type="ECO:0000313" key="6">
    <source>
        <dbReference type="EMBL" id="KAF0894966.1"/>
    </source>
</evidence>
<dbReference type="InterPro" id="IPR003406">
    <property type="entry name" value="Glyco_trans_14"/>
</dbReference>
<organism evidence="6 7">
    <name type="scientific">Oryza meyeriana var. granulata</name>
    <dbReference type="NCBI Taxonomy" id="110450"/>
    <lineage>
        <taxon>Eukaryota</taxon>
        <taxon>Viridiplantae</taxon>
        <taxon>Streptophyta</taxon>
        <taxon>Embryophyta</taxon>
        <taxon>Tracheophyta</taxon>
        <taxon>Spermatophyta</taxon>
        <taxon>Magnoliopsida</taxon>
        <taxon>Liliopsida</taxon>
        <taxon>Poales</taxon>
        <taxon>Poaceae</taxon>
        <taxon>BOP clade</taxon>
        <taxon>Oryzoideae</taxon>
        <taxon>Oryzeae</taxon>
        <taxon>Oryzinae</taxon>
        <taxon>Oryza</taxon>
        <taxon>Oryza meyeriana</taxon>
    </lineage>
</organism>
<dbReference type="PANTHER" id="PTHR45719:SF2">
    <property type="entry name" value="BGGP BETA-1-3-GALACTOSYL-O-GLYCOSYL-GLYCOPROTEIN"/>
    <property type="match status" value="1"/>
</dbReference>
<dbReference type="PANTHER" id="PTHR45719">
    <property type="entry name" value="GLYCOSYLTRANSFERASE"/>
    <property type="match status" value="1"/>
</dbReference>
<dbReference type="OrthoDB" id="773653at2759"/>
<evidence type="ECO:0000313" key="7">
    <source>
        <dbReference type="Proteomes" id="UP000479710"/>
    </source>
</evidence>
<dbReference type="InterPro" id="IPR044610">
    <property type="entry name" value="GLCAT14A/B/C"/>
</dbReference>
<name>A0A6G1C486_9ORYZ</name>
<reference evidence="6 7" key="1">
    <citation type="submission" date="2019-11" db="EMBL/GenBank/DDBJ databases">
        <title>Whole genome sequence of Oryza granulata.</title>
        <authorList>
            <person name="Li W."/>
        </authorList>
    </citation>
    <scope>NUCLEOTIDE SEQUENCE [LARGE SCALE GENOMIC DNA]</scope>
    <source>
        <strain evidence="7">cv. Menghai</strain>
        <tissue evidence="6">Leaf</tissue>
    </source>
</reference>
<keyword evidence="2" id="KW-0328">Glycosyltransferase</keyword>
<keyword evidence="3" id="KW-0808">Transferase</keyword>
<dbReference type="GO" id="GO:0016020">
    <property type="term" value="C:membrane"/>
    <property type="evidence" value="ECO:0007669"/>
    <property type="project" value="UniProtKB-SubCell"/>
</dbReference>